<comment type="similarity">
    <text evidence="2">Belongs to the bacterial solute-binding protein 2 family.</text>
</comment>
<keyword evidence="7" id="KW-1185">Reference proteome</keyword>
<dbReference type="PROSITE" id="PS51257">
    <property type="entry name" value="PROKAR_LIPOPROTEIN"/>
    <property type="match status" value="1"/>
</dbReference>
<dbReference type="OrthoDB" id="9769193at2"/>
<comment type="subcellular location">
    <subcellularLocation>
        <location evidence="1">Cell envelope</location>
    </subcellularLocation>
</comment>
<evidence type="ECO:0000313" key="6">
    <source>
        <dbReference type="EMBL" id="SEQ26441.1"/>
    </source>
</evidence>
<dbReference type="AlphaFoldDB" id="A0A1H9EL66"/>
<sequence length="360" mass="40234">MKKLLILLFAGLLLVSCSDPTNTDNQKNSSGQIEVGIAMPNNVRWRRDGSDIKSKLEQAGYSVDVKYAEGQNYSQQQISNQISQINDLISNNVKVLVIAPVNGYSLTSVLAEAKSEGIKVISYDRLIMDSDAVSYSIGWNNEQVGQLQAEYLIEKLNLENREDDVTMEFFTGDETDINVQSYFYGAMEVLRDFLAKNIRVYSNDLLLSECATPEWKTEKAKERMERIISIYEEYNKTIDAVLCSNDSTAQGVTEALLAAGYTEDSFPLITGQDCDIDSVKNIIKGTQSMSVLKETSIMTSKTVDMVKAILSNTIVPVNKTVNNGEKNIPAFLCDAIYVDKDNWRTVLVDSGYYTEEELQL</sequence>
<dbReference type="CDD" id="cd19994">
    <property type="entry name" value="PBP1_ChvE"/>
    <property type="match status" value="1"/>
</dbReference>
<feature type="signal peptide" evidence="4">
    <location>
        <begin position="1"/>
        <end position="23"/>
    </location>
</feature>
<dbReference type="InterPro" id="IPR028082">
    <property type="entry name" value="Peripla_BP_I"/>
</dbReference>
<dbReference type="EMBL" id="FOFU01000003">
    <property type="protein sequence ID" value="SEQ26441.1"/>
    <property type="molecule type" value="Genomic_DNA"/>
</dbReference>
<protein>
    <submittedName>
        <fullName evidence="6">Xylose-binding protein</fullName>
    </submittedName>
</protein>
<dbReference type="Gene3D" id="3.40.50.2300">
    <property type="match status" value="2"/>
</dbReference>
<name>A0A1H9EL66_9SPIR</name>
<dbReference type="PANTHER" id="PTHR30036:SF1">
    <property type="entry name" value="D-XYLOSE-BINDING PERIPLASMIC PROTEIN"/>
    <property type="match status" value="1"/>
</dbReference>
<dbReference type="GO" id="GO:0030288">
    <property type="term" value="C:outer membrane-bounded periplasmic space"/>
    <property type="evidence" value="ECO:0007669"/>
    <property type="project" value="TreeGrafter"/>
</dbReference>
<dbReference type="InterPro" id="IPR025997">
    <property type="entry name" value="SBP_2_dom"/>
</dbReference>
<dbReference type="InterPro" id="IPR050555">
    <property type="entry name" value="Bact_Solute-Bind_Prot2"/>
</dbReference>
<evidence type="ECO:0000259" key="5">
    <source>
        <dbReference type="Pfam" id="PF13407"/>
    </source>
</evidence>
<proteinExistence type="inferred from homology"/>
<dbReference type="RefSeq" id="WP_074642358.1">
    <property type="nucleotide sequence ID" value="NZ_FOFU01000003.1"/>
</dbReference>
<dbReference type="PANTHER" id="PTHR30036">
    <property type="entry name" value="D-XYLOSE-BINDING PERIPLASMIC PROTEIN"/>
    <property type="match status" value="1"/>
</dbReference>
<dbReference type="Proteomes" id="UP000182360">
    <property type="component" value="Unassembled WGS sequence"/>
</dbReference>
<feature type="chain" id="PRO_5010314948" evidence="4">
    <location>
        <begin position="24"/>
        <end position="360"/>
    </location>
</feature>
<feature type="domain" description="Periplasmic binding protein" evidence="5">
    <location>
        <begin position="45"/>
        <end position="311"/>
    </location>
</feature>
<evidence type="ECO:0000256" key="4">
    <source>
        <dbReference type="SAM" id="SignalP"/>
    </source>
</evidence>
<dbReference type="SUPFAM" id="SSF53822">
    <property type="entry name" value="Periplasmic binding protein-like I"/>
    <property type="match status" value="1"/>
</dbReference>
<dbReference type="Pfam" id="PF13407">
    <property type="entry name" value="Peripla_BP_4"/>
    <property type="match status" value="1"/>
</dbReference>
<gene>
    <name evidence="6" type="ORF">SAMN04487977_103203</name>
</gene>
<keyword evidence="3 4" id="KW-0732">Signal</keyword>
<accession>A0A1H9EL66</accession>
<evidence type="ECO:0000256" key="2">
    <source>
        <dbReference type="ARBA" id="ARBA00007639"/>
    </source>
</evidence>
<reference evidence="6 7" key="1">
    <citation type="submission" date="2016-10" db="EMBL/GenBank/DDBJ databases">
        <authorList>
            <person name="de Groot N.N."/>
        </authorList>
    </citation>
    <scope>NUCLEOTIDE SEQUENCE [LARGE SCALE GENOMIC DNA]</scope>
    <source>
        <strain evidence="6 7">B25</strain>
    </source>
</reference>
<dbReference type="GO" id="GO:0030246">
    <property type="term" value="F:carbohydrate binding"/>
    <property type="evidence" value="ECO:0007669"/>
    <property type="project" value="TreeGrafter"/>
</dbReference>
<organism evidence="6 7">
    <name type="scientific">Treponema bryantii</name>
    <dbReference type="NCBI Taxonomy" id="163"/>
    <lineage>
        <taxon>Bacteria</taxon>
        <taxon>Pseudomonadati</taxon>
        <taxon>Spirochaetota</taxon>
        <taxon>Spirochaetia</taxon>
        <taxon>Spirochaetales</taxon>
        <taxon>Treponemataceae</taxon>
        <taxon>Treponema</taxon>
    </lineage>
</organism>
<evidence type="ECO:0000256" key="3">
    <source>
        <dbReference type="ARBA" id="ARBA00022729"/>
    </source>
</evidence>
<evidence type="ECO:0000256" key="1">
    <source>
        <dbReference type="ARBA" id="ARBA00004196"/>
    </source>
</evidence>
<evidence type="ECO:0000313" key="7">
    <source>
        <dbReference type="Proteomes" id="UP000182360"/>
    </source>
</evidence>